<proteinExistence type="inferred from homology"/>
<dbReference type="STRING" id="597456.A0A0L7RIM3"/>
<organism evidence="5 6">
    <name type="scientific">Habropoda laboriosa</name>
    <dbReference type="NCBI Taxonomy" id="597456"/>
    <lineage>
        <taxon>Eukaryota</taxon>
        <taxon>Metazoa</taxon>
        <taxon>Ecdysozoa</taxon>
        <taxon>Arthropoda</taxon>
        <taxon>Hexapoda</taxon>
        <taxon>Insecta</taxon>
        <taxon>Pterygota</taxon>
        <taxon>Neoptera</taxon>
        <taxon>Endopterygota</taxon>
        <taxon>Hymenoptera</taxon>
        <taxon>Apocrita</taxon>
        <taxon>Aculeata</taxon>
        <taxon>Apoidea</taxon>
        <taxon>Anthophila</taxon>
        <taxon>Apidae</taxon>
        <taxon>Habropoda</taxon>
    </lineage>
</organism>
<keyword evidence="2" id="KW-0819">tRNA processing</keyword>
<accession>A0A0L7RIM3</accession>
<reference evidence="5 6" key="1">
    <citation type="submission" date="2015-07" db="EMBL/GenBank/DDBJ databases">
        <title>The genome of Habropoda laboriosa.</title>
        <authorList>
            <person name="Pan H."/>
            <person name="Kapheim K."/>
        </authorList>
    </citation>
    <scope>NUCLEOTIDE SEQUENCE [LARGE SCALE GENOMIC DNA]</scope>
    <source>
        <strain evidence="5">0110345459</strain>
    </source>
</reference>
<dbReference type="PANTHER" id="PTHR14387:SF0">
    <property type="entry name" value="DUF2428 DOMAIN-CONTAINING PROTEIN"/>
    <property type="match status" value="1"/>
</dbReference>
<dbReference type="InterPro" id="IPR016024">
    <property type="entry name" value="ARM-type_fold"/>
</dbReference>
<dbReference type="SUPFAM" id="SSF48371">
    <property type="entry name" value="ARM repeat"/>
    <property type="match status" value="1"/>
</dbReference>
<sequence>MCTKNMELNHIIKELQTCTEDTIIFRKLINFASSCKESWDDEYIKQWQPVLVHIIEIFIPNTEIRRERTLLASHTFFVLLSMQPTSVLLKDTFTNFLTFKCNEVYVFDKKYGINEPELFKLICAHGYLQANRKEMYSNDICLLIFDLIFEHCVRYTKHSYFAYKILYMWLQRTMNTNLWSTCSADLHIEQQLEKIIFSNWHNAINEINKQNSALIFNMYLKIMDKKYSGYLEYLFKHCVDTISWQNELKYDILAEICEVWDKIEVMTSRDFLLSLCTSLTKYYLRSAGTKVYLAIVKKLSENEWEKAFGDIINYLFHHWESVENENYDALQLLWKHWLKPVVKKYRNILPYLWELTRDIKTHFIRSHLQKIACEMHIVLPQQASVECYIYRSNKIVRLNGFAINCYEAINIYNENKDRFFTIRNFLWHNANSTTVYMRDRIVKYFKVFYANVLKMCDSRTDCIHDVYYITYWLHEFLLDCFELGSCYQRNILGINLYEAILSFTDGHVINKSNNMENTLIEKHLKTTDNWKFTNKRSLIVLITLALNSTLDVKRIAISVILKYFDKNILSDMDKRALFGMVLNSNTWNRDDTESGATLMLILANWLPPIDNVLVVDEHGRDIDYNNSKYSNYLLIKATKQLTDMKRNIHLTVLYQHHPFYGLMAALLNITFRNGPESSCLTLQFVEKTLDLLEDAVDFVLAKLYLGSKNNENYSSSFAKTGLAINTMIENSKLDDNDFILKVTGLKIYNIWKCLKISCEIASEIGALMYTDETVRRSINIIVTVLLRCRHKGAVDAAGTAIGHLMRCLCKESKYSDLPKEHILCILEHHSKLYLKSITRVDVLSIMFHRIVLSDNRKDRPLLHFAVKRLLNILDNTCDDIFKCTKAQPNSPSARYLHFLRALVSDKEMHAQLIPYIERISLTCFRYMQCEVWNIKNASLQLFGSIVPRLVGQNSGDKLEFGNRYSTNHFVTHYPVLADYIMEELQRFLSMCKERPTALYPHSSIVHILILLSQFSSSACNLIDYSSQNYVLQVKYLLHMFFKSPILHVRLLAAKAYAGLTDFLQIELTFEKLKRTISSCRNINLIHGYLLAMKFLKEKFSVEMENMNLRSDVKQYKKLRLRDISEIWNNNPQKCYILEKLFLQLQETFTDELYHFNVNVSLLSSEKTKPGFFQFINHSTKLYADYINRTNNIDIVIVQTILDSSCIDQSISFINHVSPSVPVMRIVLKNLMLNKHNELLLSRMTNYVLKTLKHCPLSDIKEISFAEIVNLSNGPVPLPEMLKDVLVIIFYDNMEMIFPLLFHYVVFYSMHPDEHFRRLAAEYMHLSVRRFTEFTKKCKLIILHGCLILLKDEIPEIGETIAKSLRIYVLPTISTKYDMLEHGEYIYQKLLFEVMAERLNFSKEKDMNLLFMKLFTMSIEKNFGTECLMANLNDDDLLYRYNYYREESKFLNLCFYYMKRRHNRDKYPTKDDTTECNNENDLHIVNQIEKIHQFEQMCYSDVTTTVSYRHCTAHLLIKQRLVTSEYSNDSDSDESEAERNLSQIVNQLENQLTHLISRVLACE</sequence>
<evidence type="ECO:0000256" key="2">
    <source>
        <dbReference type="ARBA" id="ARBA00022694"/>
    </source>
</evidence>
<dbReference type="Pfam" id="PF25151">
    <property type="entry name" value="TPR_Trm732_C"/>
    <property type="match status" value="1"/>
</dbReference>
<feature type="domain" description="tRNA (32-2'-O)-methyltransferase regulator THADA-like C-terminal TPR repeats region" evidence="4">
    <location>
        <begin position="936"/>
        <end position="1095"/>
    </location>
</feature>
<keyword evidence="6" id="KW-1185">Reference proteome</keyword>
<evidence type="ECO:0000313" key="6">
    <source>
        <dbReference type="Proteomes" id="UP000053825"/>
    </source>
</evidence>
<dbReference type="InterPro" id="IPR051954">
    <property type="entry name" value="tRNA_methyltransferase_THADA"/>
</dbReference>
<dbReference type="EMBL" id="KQ414584">
    <property type="protein sequence ID" value="KOC70581.1"/>
    <property type="molecule type" value="Genomic_DNA"/>
</dbReference>
<evidence type="ECO:0000259" key="3">
    <source>
        <dbReference type="Pfam" id="PF10350"/>
    </source>
</evidence>
<evidence type="ECO:0000256" key="1">
    <source>
        <dbReference type="ARBA" id="ARBA00010409"/>
    </source>
</evidence>
<feature type="domain" description="DUF2428" evidence="3">
    <location>
        <begin position="684"/>
        <end position="933"/>
    </location>
</feature>
<evidence type="ECO:0000313" key="5">
    <source>
        <dbReference type="EMBL" id="KOC70581.1"/>
    </source>
</evidence>
<dbReference type="OrthoDB" id="6614653at2759"/>
<protein>
    <submittedName>
        <fullName evidence="5">Thyroid adenoma-associated protein like protein</fullName>
    </submittedName>
</protein>
<dbReference type="InterPro" id="IPR056842">
    <property type="entry name" value="THADA-like_TPR_C"/>
</dbReference>
<dbReference type="InterPro" id="IPR019442">
    <property type="entry name" value="THADA/TRM732_DUF2428"/>
</dbReference>
<comment type="similarity">
    <text evidence="1">Belongs to the THADA family.</text>
</comment>
<name>A0A0L7RIM3_9HYME</name>
<dbReference type="PANTHER" id="PTHR14387">
    <property type="entry name" value="THADA/DEATH RECEPTOR INTERACTING PROTEIN"/>
    <property type="match status" value="1"/>
</dbReference>
<dbReference type="Pfam" id="PF10350">
    <property type="entry name" value="DUF2428"/>
    <property type="match status" value="1"/>
</dbReference>
<dbReference type="GO" id="GO:0030488">
    <property type="term" value="P:tRNA methylation"/>
    <property type="evidence" value="ECO:0007669"/>
    <property type="project" value="TreeGrafter"/>
</dbReference>
<dbReference type="GO" id="GO:0005829">
    <property type="term" value="C:cytosol"/>
    <property type="evidence" value="ECO:0007669"/>
    <property type="project" value="TreeGrafter"/>
</dbReference>
<gene>
    <name evidence="5" type="ORF">WH47_03597</name>
</gene>
<dbReference type="Proteomes" id="UP000053825">
    <property type="component" value="Unassembled WGS sequence"/>
</dbReference>
<evidence type="ECO:0000259" key="4">
    <source>
        <dbReference type="Pfam" id="PF25151"/>
    </source>
</evidence>